<protein>
    <submittedName>
        <fullName evidence="1">Uncharacterized protein</fullName>
    </submittedName>
</protein>
<dbReference type="Proteomes" id="UP000762676">
    <property type="component" value="Unassembled WGS sequence"/>
</dbReference>
<evidence type="ECO:0000313" key="2">
    <source>
        <dbReference type="Proteomes" id="UP000762676"/>
    </source>
</evidence>
<organism evidence="1 2">
    <name type="scientific">Elysia marginata</name>
    <dbReference type="NCBI Taxonomy" id="1093978"/>
    <lineage>
        <taxon>Eukaryota</taxon>
        <taxon>Metazoa</taxon>
        <taxon>Spiralia</taxon>
        <taxon>Lophotrochozoa</taxon>
        <taxon>Mollusca</taxon>
        <taxon>Gastropoda</taxon>
        <taxon>Heterobranchia</taxon>
        <taxon>Euthyneura</taxon>
        <taxon>Panpulmonata</taxon>
        <taxon>Sacoglossa</taxon>
        <taxon>Placobranchoidea</taxon>
        <taxon>Plakobranchidae</taxon>
        <taxon>Elysia</taxon>
    </lineage>
</organism>
<dbReference type="AlphaFoldDB" id="A0AAV4IXJ4"/>
<accession>A0AAV4IXJ4</accession>
<evidence type="ECO:0000313" key="1">
    <source>
        <dbReference type="EMBL" id="GFS13236.1"/>
    </source>
</evidence>
<reference evidence="1 2" key="1">
    <citation type="journal article" date="2021" name="Elife">
        <title>Chloroplast acquisition without the gene transfer in kleptoplastic sea slugs, Plakobranchus ocellatus.</title>
        <authorList>
            <person name="Maeda T."/>
            <person name="Takahashi S."/>
            <person name="Yoshida T."/>
            <person name="Shimamura S."/>
            <person name="Takaki Y."/>
            <person name="Nagai Y."/>
            <person name="Toyoda A."/>
            <person name="Suzuki Y."/>
            <person name="Arimoto A."/>
            <person name="Ishii H."/>
            <person name="Satoh N."/>
            <person name="Nishiyama T."/>
            <person name="Hasebe M."/>
            <person name="Maruyama T."/>
            <person name="Minagawa J."/>
            <person name="Obokata J."/>
            <person name="Shigenobu S."/>
        </authorList>
    </citation>
    <scope>NUCLEOTIDE SEQUENCE [LARGE SCALE GENOMIC DNA]</scope>
</reference>
<keyword evidence="2" id="KW-1185">Reference proteome</keyword>
<gene>
    <name evidence="1" type="ORF">ElyMa_006716700</name>
</gene>
<sequence length="108" mass="12132">MSCLFSSHLLATGTPLCDTAEARNQLIAIEKSRQPDIDFTLPPGKVEFIRSVQRGGKVLHICRATVLRRDDRQNSVESAVVYYTEPVKETESGFGIVILNRKNDQRDI</sequence>
<proteinExistence type="predicted"/>
<dbReference type="EMBL" id="BMAT01013452">
    <property type="protein sequence ID" value="GFS13236.1"/>
    <property type="molecule type" value="Genomic_DNA"/>
</dbReference>
<name>A0AAV4IXJ4_9GAST</name>
<comment type="caution">
    <text evidence="1">The sequence shown here is derived from an EMBL/GenBank/DDBJ whole genome shotgun (WGS) entry which is preliminary data.</text>
</comment>